<comment type="caution">
    <text evidence="2">The sequence shown here is derived from an EMBL/GenBank/DDBJ whole genome shotgun (WGS) entry which is preliminary data.</text>
</comment>
<dbReference type="Pfam" id="PF04149">
    <property type="entry name" value="DUF397"/>
    <property type="match status" value="2"/>
</dbReference>
<protein>
    <recommendedName>
        <fullName evidence="1">DUF397 domain-containing protein</fullName>
    </recommendedName>
</protein>
<evidence type="ECO:0000259" key="1">
    <source>
        <dbReference type="Pfam" id="PF04149"/>
    </source>
</evidence>
<dbReference type="InterPro" id="IPR007278">
    <property type="entry name" value="DUF397"/>
</dbReference>
<reference evidence="2 3" key="1">
    <citation type="submission" date="2020-08" db="EMBL/GenBank/DDBJ databases">
        <title>Genomic Encyclopedia of Type Strains, Phase III (KMG-III): the genomes of soil and plant-associated and newly described type strains.</title>
        <authorList>
            <person name="Whitman W."/>
        </authorList>
    </citation>
    <scope>NUCLEOTIDE SEQUENCE [LARGE SCALE GENOMIC DNA]</scope>
    <source>
        <strain evidence="2 3">CECT 8305</strain>
    </source>
</reference>
<name>A0A7W9Q3S6_9ACTN</name>
<accession>A0A7W9Q3S6</accession>
<sequence length="112" mass="12236">MWEIAWRKSSYSEDSEGNCVELAWHKSSYSGEANNNCLELARPAGADSDWQKSSYSGEVANNCLELSRAPQLILLRESEDPDSVLTTTRGPLQGLLAAAKAGSFDRLGSGRR</sequence>
<organism evidence="2 3">
    <name type="scientific">Streptomyces zagrosensis</name>
    <dbReference type="NCBI Taxonomy" id="1042984"/>
    <lineage>
        <taxon>Bacteria</taxon>
        <taxon>Bacillati</taxon>
        <taxon>Actinomycetota</taxon>
        <taxon>Actinomycetes</taxon>
        <taxon>Kitasatosporales</taxon>
        <taxon>Streptomycetaceae</taxon>
        <taxon>Streptomyces</taxon>
    </lineage>
</organism>
<evidence type="ECO:0000313" key="3">
    <source>
        <dbReference type="Proteomes" id="UP000588098"/>
    </source>
</evidence>
<feature type="domain" description="DUF397" evidence="1">
    <location>
        <begin position="49"/>
        <end position="100"/>
    </location>
</feature>
<dbReference type="EMBL" id="JACHJL010000001">
    <property type="protein sequence ID" value="MBB5933065.1"/>
    <property type="molecule type" value="Genomic_DNA"/>
</dbReference>
<feature type="domain" description="DUF397" evidence="1">
    <location>
        <begin position="22"/>
        <end position="43"/>
    </location>
</feature>
<dbReference type="Proteomes" id="UP000588098">
    <property type="component" value="Unassembled WGS sequence"/>
</dbReference>
<dbReference type="AlphaFoldDB" id="A0A7W9Q3S6"/>
<keyword evidence="3" id="KW-1185">Reference proteome</keyword>
<dbReference type="RefSeq" id="WP_184568459.1">
    <property type="nucleotide sequence ID" value="NZ_JACHJL010000001.1"/>
</dbReference>
<proteinExistence type="predicted"/>
<gene>
    <name evidence="2" type="ORF">FHS42_000083</name>
</gene>
<evidence type="ECO:0000313" key="2">
    <source>
        <dbReference type="EMBL" id="MBB5933065.1"/>
    </source>
</evidence>